<evidence type="ECO:0000256" key="3">
    <source>
        <dbReference type="ARBA" id="ARBA00022729"/>
    </source>
</evidence>
<name>A0A1X7U4F0_AMPQE</name>
<keyword evidence="5 10" id="KW-0443">Lipid metabolism</keyword>
<dbReference type="EnsemblMetazoa" id="Aqu2.1.22787_001">
    <property type="protein sequence ID" value="Aqu2.1.22787_001"/>
    <property type="gene ID" value="Aqu2.1.22787"/>
</dbReference>
<comment type="similarity">
    <text evidence="2 10">Belongs to the acid ceramidase family.</text>
</comment>
<protein>
    <recommendedName>
        <fullName evidence="9">N-acylethanolamine-hydrolyzing acid amidase</fullName>
        <ecNumber evidence="8">3.5.1.60</ecNumber>
    </recommendedName>
</protein>
<evidence type="ECO:0000256" key="5">
    <source>
        <dbReference type="ARBA" id="ARBA00023098"/>
    </source>
</evidence>
<evidence type="ECO:0000259" key="14">
    <source>
        <dbReference type="Pfam" id="PF15508"/>
    </source>
</evidence>
<dbReference type="FunCoup" id="A0A1X7U4F0">
    <property type="interactions" value="21"/>
</dbReference>
<keyword evidence="6" id="KW-0325">Glycoprotein</keyword>
<keyword evidence="16" id="KW-1185">Reference proteome</keyword>
<evidence type="ECO:0000256" key="9">
    <source>
        <dbReference type="ARBA" id="ARBA00040404"/>
    </source>
</evidence>
<evidence type="ECO:0000256" key="8">
    <source>
        <dbReference type="ARBA" id="ARBA00039046"/>
    </source>
</evidence>
<dbReference type="Pfam" id="PF15508">
    <property type="entry name" value="NAAA-beta"/>
    <property type="match status" value="1"/>
</dbReference>
<evidence type="ECO:0000256" key="2">
    <source>
        <dbReference type="ARBA" id="ARBA00005730"/>
    </source>
</evidence>
<dbReference type="OrthoDB" id="5273684at2759"/>
<feature type="active site" description="Nucleophile" evidence="11">
    <location>
        <position position="129"/>
    </location>
</feature>
<reference evidence="15" key="2">
    <citation type="submission" date="2017-05" db="UniProtKB">
        <authorList>
            <consortium name="EnsemblMetazoa"/>
        </authorList>
    </citation>
    <scope>IDENTIFICATION</scope>
</reference>
<dbReference type="InterPro" id="IPR029132">
    <property type="entry name" value="CBAH/NAAA_C"/>
</dbReference>
<accession>A0A1X7U4F0</accession>
<dbReference type="AlphaFoldDB" id="A0A1X7U4F0"/>
<dbReference type="GO" id="GO:0005764">
    <property type="term" value="C:lysosome"/>
    <property type="evidence" value="ECO:0007669"/>
    <property type="project" value="UniProtKB-UniRule"/>
</dbReference>
<evidence type="ECO:0000256" key="10">
    <source>
        <dbReference type="PIRNR" id="PIRNR017632"/>
    </source>
</evidence>
<dbReference type="EnsemblMetazoa" id="XM_003388928.3">
    <property type="protein sequence ID" value="XP_003388976.1"/>
    <property type="gene ID" value="LOC100641855"/>
</dbReference>
<dbReference type="GO" id="GO:0017064">
    <property type="term" value="F:fatty acid amide hydrolase activity"/>
    <property type="evidence" value="ECO:0007669"/>
    <property type="project" value="InterPro"/>
</dbReference>
<dbReference type="InterPro" id="IPR029130">
    <property type="entry name" value="Acid_ceramidase_N"/>
</dbReference>
<evidence type="ECO:0000256" key="11">
    <source>
        <dbReference type="PIRSR" id="PIRSR017632-1"/>
    </source>
</evidence>
<evidence type="ECO:0000256" key="4">
    <source>
        <dbReference type="ARBA" id="ARBA00022801"/>
    </source>
</evidence>
<dbReference type="GO" id="GO:0047412">
    <property type="term" value="F:N-(long-chain-acyl)ethanolamine deacylase activity"/>
    <property type="evidence" value="ECO:0007669"/>
    <property type="project" value="UniProtKB-EC"/>
</dbReference>
<keyword evidence="3 12" id="KW-0732">Signal</keyword>
<dbReference type="OMA" id="RTHYPEY"/>
<dbReference type="eggNOG" id="ENOG502QT7H">
    <property type="taxonomic scope" value="Eukaryota"/>
</dbReference>
<dbReference type="Proteomes" id="UP000007879">
    <property type="component" value="Unassembled WGS sequence"/>
</dbReference>
<evidence type="ECO:0000256" key="7">
    <source>
        <dbReference type="ARBA" id="ARBA00038527"/>
    </source>
</evidence>
<feature type="domain" description="Acid ceramidase N-terminal" evidence="14">
    <location>
        <begin position="27"/>
        <end position="83"/>
    </location>
</feature>
<feature type="signal peptide" evidence="12">
    <location>
        <begin position="1"/>
        <end position="23"/>
    </location>
</feature>
<dbReference type="Gene3D" id="3.60.60.10">
    <property type="entry name" value="Penicillin V Acylase, Chain A"/>
    <property type="match status" value="1"/>
</dbReference>
<gene>
    <name evidence="15" type="primary">100641855</name>
</gene>
<dbReference type="PIRSF" id="PIRSF017632">
    <property type="entry name" value="Acid_ceramidase-like"/>
    <property type="match status" value="1"/>
</dbReference>
<dbReference type="InParanoid" id="A0A1X7U4F0"/>
<evidence type="ECO:0000259" key="13">
    <source>
        <dbReference type="Pfam" id="PF02275"/>
    </source>
</evidence>
<organism evidence="15">
    <name type="scientific">Amphimedon queenslandica</name>
    <name type="common">Sponge</name>
    <dbReference type="NCBI Taxonomy" id="400682"/>
    <lineage>
        <taxon>Eukaryota</taxon>
        <taxon>Metazoa</taxon>
        <taxon>Porifera</taxon>
        <taxon>Demospongiae</taxon>
        <taxon>Heteroscleromorpha</taxon>
        <taxon>Haplosclerida</taxon>
        <taxon>Niphatidae</taxon>
        <taxon>Amphimedon</taxon>
    </lineage>
</organism>
<dbReference type="PANTHER" id="PTHR28583:SF4">
    <property type="entry name" value="N-ACYLETHANOLAMINE-HYDROLYZING ACID AMIDASE"/>
    <property type="match status" value="1"/>
</dbReference>
<dbReference type="InterPro" id="IPR016699">
    <property type="entry name" value="Acid_ceramidase-like"/>
</dbReference>
<evidence type="ECO:0000256" key="12">
    <source>
        <dbReference type="SAM" id="SignalP"/>
    </source>
</evidence>
<sequence>MAILSSLIFLSLSLSSFLQVVRPVDVPVPQYTLNLDLPPQERWAHIVKDYAALYPLLIEELYQIIPKPIVVAITSVTGVLDQFIPQPYADEIRGIAKYTNSTVGETLMGNLAYDFTAFYHGGKAKRGACTSILAVDNNGTLFHGRNLDYTFKDLIRNFTINVEFQSKGQTVFMATTFAGMVGVFTGMRPGGMSISLDQRNTGEIWSNFYDALKTGFHGMVGVVLRETLADANMHYNDAVSKLTSTRLIAPCFLIIGGPKAEGVVITRDRSKAIDVWHLNETWYLVETNYEHWKPPPATDNRRDPAIKALNSIGRNNITADTLFIVLSTPPVLNTATSYTTVMSSGSPSYYQAVIRYPPLPDLDVNDHI</sequence>
<evidence type="ECO:0000313" key="16">
    <source>
        <dbReference type="Proteomes" id="UP000007879"/>
    </source>
</evidence>
<evidence type="ECO:0000256" key="1">
    <source>
        <dbReference type="ARBA" id="ARBA00004872"/>
    </source>
</evidence>
<evidence type="ECO:0000256" key="6">
    <source>
        <dbReference type="ARBA" id="ARBA00023180"/>
    </source>
</evidence>
<feature type="domain" description="Choloylglycine hydrolase/NAAA C-terminal" evidence="13">
    <location>
        <begin position="129"/>
        <end position="293"/>
    </location>
</feature>
<evidence type="ECO:0000313" key="15">
    <source>
        <dbReference type="EnsemblMetazoa" id="Aqu2.1.22787_001"/>
    </source>
</evidence>
<dbReference type="GO" id="GO:0006631">
    <property type="term" value="P:fatty acid metabolic process"/>
    <property type="evidence" value="ECO:0007669"/>
    <property type="project" value="InterPro"/>
</dbReference>
<keyword evidence="4 10" id="KW-0378">Hydrolase</keyword>
<proteinExistence type="inferred from homology"/>
<dbReference type="KEGG" id="aqu:100641855"/>
<reference evidence="16" key="1">
    <citation type="journal article" date="2010" name="Nature">
        <title>The Amphimedon queenslandica genome and the evolution of animal complexity.</title>
        <authorList>
            <person name="Srivastava M."/>
            <person name="Simakov O."/>
            <person name="Chapman J."/>
            <person name="Fahey B."/>
            <person name="Gauthier M.E."/>
            <person name="Mitros T."/>
            <person name="Richards G.S."/>
            <person name="Conaco C."/>
            <person name="Dacre M."/>
            <person name="Hellsten U."/>
            <person name="Larroux C."/>
            <person name="Putnam N.H."/>
            <person name="Stanke M."/>
            <person name="Adamska M."/>
            <person name="Darling A."/>
            <person name="Degnan S.M."/>
            <person name="Oakley T.H."/>
            <person name="Plachetzki D.C."/>
            <person name="Zhai Y."/>
            <person name="Adamski M."/>
            <person name="Calcino A."/>
            <person name="Cummins S.F."/>
            <person name="Goodstein D.M."/>
            <person name="Harris C."/>
            <person name="Jackson D.J."/>
            <person name="Leys S.P."/>
            <person name="Shu S."/>
            <person name="Woodcroft B.J."/>
            <person name="Vervoort M."/>
            <person name="Kosik K.S."/>
            <person name="Manning G."/>
            <person name="Degnan B.M."/>
            <person name="Rokhsar D.S."/>
        </authorList>
    </citation>
    <scope>NUCLEOTIDE SEQUENCE [LARGE SCALE GENOMIC DNA]</scope>
</reference>
<comment type="pathway">
    <text evidence="1">Lipid metabolism; fatty acid metabolism.</text>
</comment>
<feature type="chain" id="PRO_5010869530" description="N-acylethanolamine-hydrolyzing acid amidase" evidence="12">
    <location>
        <begin position="24"/>
        <end position="368"/>
    </location>
</feature>
<dbReference type="PANTHER" id="PTHR28583">
    <property type="entry name" value="ACID AMIDASE"/>
    <property type="match status" value="1"/>
</dbReference>
<dbReference type="EC" id="3.5.1.60" evidence="8"/>
<comment type="subunit">
    <text evidence="7">Heterodimer of an alpha and a beta subunit, produced by autocatalytic cleavage.</text>
</comment>
<dbReference type="Pfam" id="PF02275">
    <property type="entry name" value="CBAH"/>
    <property type="match status" value="1"/>
</dbReference>